<dbReference type="Pfam" id="PF08240">
    <property type="entry name" value="ADH_N"/>
    <property type="match status" value="1"/>
</dbReference>
<dbReference type="AlphaFoldDB" id="G8U199"/>
<evidence type="ECO:0000259" key="3">
    <source>
        <dbReference type="Pfam" id="PF08240"/>
    </source>
</evidence>
<dbReference type="PANTHER" id="PTHR43401">
    <property type="entry name" value="L-THREONINE 3-DEHYDROGENASE"/>
    <property type="match status" value="1"/>
</dbReference>
<reference evidence="5" key="1">
    <citation type="submission" date="2011-12" db="EMBL/GenBank/DDBJ databases">
        <title>The complete genome of chromosome of Sulfobacillus acidophilus DSM 10332.</title>
        <authorList>
            <person name="Lucas S."/>
            <person name="Han J."/>
            <person name="Lapidus A."/>
            <person name="Bruce D."/>
            <person name="Goodwin L."/>
            <person name="Pitluck S."/>
            <person name="Peters L."/>
            <person name="Kyrpides N."/>
            <person name="Mavromatis K."/>
            <person name="Ivanova N."/>
            <person name="Mikhailova N."/>
            <person name="Chertkov O."/>
            <person name="Saunders E."/>
            <person name="Detter J.C."/>
            <person name="Tapia R."/>
            <person name="Han C."/>
            <person name="Land M."/>
            <person name="Hauser L."/>
            <person name="Markowitz V."/>
            <person name="Cheng J.-F."/>
            <person name="Hugenholtz P."/>
            <person name="Woyke T."/>
            <person name="Wu D."/>
            <person name="Pukall R."/>
            <person name="Gehrich-Schroeter G."/>
            <person name="Schneider S."/>
            <person name="Klenk H.-P."/>
            <person name="Eisen J.A."/>
        </authorList>
    </citation>
    <scope>NUCLEOTIDE SEQUENCE [LARGE SCALE GENOMIC DNA]</scope>
    <source>
        <strain evidence="5">ATCC 700253 / DSM 10332 / NAL</strain>
    </source>
</reference>
<dbReference type="EC" id="1.1.1.14" evidence="4"/>
<dbReference type="Gene3D" id="3.40.50.720">
    <property type="entry name" value="NAD(P)-binding Rossmann-like Domain"/>
    <property type="match status" value="1"/>
</dbReference>
<dbReference type="SUPFAM" id="SSF50129">
    <property type="entry name" value="GroES-like"/>
    <property type="match status" value="1"/>
</dbReference>
<protein>
    <submittedName>
        <fullName evidence="4">L-iditol 2-dehydrogenase</fullName>
        <ecNumber evidence="4">1.1.1.14</ecNumber>
    </submittedName>
</protein>
<reference evidence="4 5" key="2">
    <citation type="journal article" date="2012" name="Stand. Genomic Sci.">
        <title>Complete genome sequence of the moderately thermophilic mineral-sulfide-oxidizing firmicute Sulfobacillus acidophilus type strain (NAL(T)).</title>
        <authorList>
            <person name="Anderson I."/>
            <person name="Chertkov O."/>
            <person name="Chen A."/>
            <person name="Saunders E."/>
            <person name="Lapidus A."/>
            <person name="Nolan M."/>
            <person name="Lucas S."/>
            <person name="Hammon N."/>
            <person name="Deshpande S."/>
            <person name="Cheng J.F."/>
            <person name="Han C."/>
            <person name="Tapia R."/>
            <person name="Goodwin L.A."/>
            <person name="Pitluck S."/>
            <person name="Liolios K."/>
            <person name="Pagani I."/>
            <person name="Ivanova N."/>
            <person name="Mikhailova N."/>
            <person name="Pati A."/>
            <person name="Palaniappan K."/>
            <person name="Land M."/>
            <person name="Pan C."/>
            <person name="Rohde M."/>
            <person name="Pukall R."/>
            <person name="Goker M."/>
            <person name="Detter J.C."/>
            <person name="Woyke T."/>
            <person name="Bristow J."/>
            <person name="Eisen J.A."/>
            <person name="Markowitz V."/>
            <person name="Hugenholtz P."/>
            <person name="Kyrpides N.C."/>
            <person name="Klenk H.P."/>
            <person name="Mavromatis K."/>
        </authorList>
    </citation>
    <scope>NUCLEOTIDE SEQUENCE [LARGE SCALE GENOMIC DNA]</scope>
    <source>
        <strain evidence="5">ATCC 700253 / DSM 10332 / NAL</strain>
    </source>
</reference>
<dbReference type="STRING" id="679936.Sulac_1927"/>
<dbReference type="KEGG" id="sap:Sulac_1927"/>
<evidence type="ECO:0000259" key="2">
    <source>
        <dbReference type="Pfam" id="PF00107"/>
    </source>
</evidence>
<dbReference type="InterPro" id="IPR050129">
    <property type="entry name" value="Zn_alcohol_dh"/>
</dbReference>
<dbReference type="InterPro" id="IPR011032">
    <property type="entry name" value="GroES-like_sf"/>
</dbReference>
<proteinExistence type="predicted"/>
<evidence type="ECO:0000313" key="4">
    <source>
        <dbReference type="EMBL" id="AEW05419.1"/>
    </source>
</evidence>
<dbReference type="Pfam" id="PF00107">
    <property type="entry name" value="ADH_zinc_N"/>
    <property type="match status" value="1"/>
</dbReference>
<accession>G8U199</accession>
<evidence type="ECO:0000313" key="5">
    <source>
        <dbReference type="Proteomes" id="UP000005439"/>
    </source>
</evidence>
<dbReference type="PATRIC" id="fig|679936.5.peg.1992"/>
<dbReference type="InterPro" id="IPR013149">
    <property type="entry name" value="ADH-like_C"/>
</dbReference>
<keyword evidence="1 4" id="KW-0560">Oxidoreductase</keyword>
<feature type="domain" description="Alcohol dehydrogenase-like N-terminal" evidence="3">
    <location>
        <begin position="51"/>
        <end position="176"/>
    </location>
</feature>
<keyword evidence="5" id="KW-1185">Reference proteome</keyword>
<dbReference type="GO" id="GO:0003939">
    <property type="term" value="F:L-iditol 2-dehydrogenase (NAD+) activity"/>
    <property type="evidence" value="ECO:0007669"/>
    <property type="project" value="UniProtKB-EC"/>
</dbReference>
<evidence type="ECO:0000256" key="1">
    <source>
        <dbReference type="ARBA" id="ARBA00023002"/>
    </source>
</evidence>
<feature type="domain" description="Alcohol dehydrogenase-like C-terminal" evidence="2">
    <location>
        <begin position="214"/>
        <end position="353"/>
    </location>
</feature>
<dbReference type="PANTHER" id="PTHR43401:SF2">
    <property type="entry name" value="L-THREONINE 3-DEHYDROGENASE"/>
    <property type="match status" value="1"/>
</dbReference>
<sequence>MAESTQPMALRYYLRLGRVLLQRSVPRMGQRWLTANLRWEPLAVDQPMLPDHWVALRPLMTGICGSDLALLRGHSSPYLAPVTSFPAVLGHEIVAEVIEPGHPLYGQRVAVDPTLGCQARGLPLCEACQDGRRDDCLRRADPGLGPGILLGYHQRLPGGWSQKMWAPADQLVPVPESFALERAVLVEPAAIVLAGLRRVHWEPVSTVLVIGTGPLGLLALAFIRTLYPSVELVAFSRYPRQAELARLMGAQTVLPGPDRTLDAITGQPSPGMWGAPAYRPRGFDLTVVTAGSAQAVEQGMTLTRPDGQVLLLGGAGHVALDFTPLWFRRLRLIGSYGYGPSGTDTFHTVVSLLTLMQQPLEALVTHRFPLADYREAFARITQRDAIKVVLTP</sequence>
<organism evidence="4 5">
    <name type="scientific">Sulfobacillus acidophilus (strain ATCC 700253 / DSM 10332 / NAL)</name>
    <dbReference type="NCBI Taxonomy" id="679936"/>
    <lineage>
        <taxon>Bacteria</taxon>
        <taxon>Bacillati</taxon>
        <taxon>Bacillota</taxon>
        <taxon>Clostridia</taxon>
        <taxon>Eubacteriales</taxon>
        <taxon>Clostridiales Family XVII. Incertae Sedis</taxon>
        <taxon>Sulfobacillus</taxon>
    </lineage>
</organism>
<gene>
    <name evidence="4" type="ordered locus">Sulac_1927</name>
</gene>
<dbReference type="Proteomes" id="UP000005439">
    <property type="component" value="Chromosome"/>
</dbReference>
<name>G8U199_SULAD</name>
<dbReference type="Gene3D" id="3.90.180.10">
    <property type="entry name" value="Medium-chain alcohol dehydrogenases, catalytic domain"/>
    <property type="match status" value="1"/>
</dbReference>
<dbReference type="InterPro" id="IPR036291">
    <property type="entry name" value="NAD(P)-bd_dom_sf"/>
</dbReference>
<dbReference type="InterPro" id="IPR013154">
    <property type="entry name" value="ADH-like_N"/>
</dbReference>
<dbReference type="EMBL" id="CP003179">
    <property type="protein sequence ID" value="AEW05419.1"/>
    <property type="molecule type" value="Genomic_DNA"/>
</dbReference>
<dbReference type="HOGENOM" id="CLU_026673_11_0_9"/>
<dbReference type="SUPFAM" id="SSF51735">
    <property type="entry name" value="NAD(P)-binding Rossmann-fold domains"/>
    <property type="match status" value="1"/>
</dbReference>